<evidence type="ECO:0000313" key="2">
    <source>
        <dbReference type="EMBL" id="KKL54033.1"/>
    </source>
</evidence>
<comment type="caution">
    <text evidence="2">The sequence shown here is derived from an EMBL/GenBank/DDBJ whole genome shotgun (WGS) entry which is preliminary data.</text>
</comment>
<dbReference type="EMBL" id="LAZR01031341">
    <property type="protein sequence ID" value="KKL54033.1"/>
    <property type="molecule type" value="Genomic_DNA"/>
</dbReference>
<proteinExistence type="predicted"/>
<evidence type="ECO:0000256" key="1">
    <source>
        <dbReference type="SAM" id="MobiDB-lite"/>
    </source>
</evidence>
<feature type="non-terminal residue" evidence="2">
    <location>
        <position position="30"/>
    </location>
</feature>
<dbReference type="AlphaFoldDB" id="A0A0F9CXC7"/>
<organism evidence="2">
    <name type="scientific">marine sediment metagenome</name>
    <dbReference type="NCBI Taxonomy" id="412755"/>
    <lineage>
        <taxon>unclassified sequences</taxon>
        <taxon>metagenomes</taxon>
        <taxon>ecological metagenomes</taxon>
    </lineage>
</organism>
<feature type="compositionally biased region" description="Basic and acidic residues" evidence="1">
    <location>
        <begin position="21"/>
        <end position="30"/>
    </location>
</feature>
<reference evidence="2" key="1">
    <citation type="journal article" date="2015" name="Nature">
        <title>Complex archaea that bridge the gap between prokaryotes and eukaryotes.</title>
        <authorList>
            <person name="Spang A."/>
            <person name="Saw J.H."/>
            <person name="Jorgensen S.L."/>
            <person name="Zaremba-Niedzwiedzka K."/>
            <person name="Martijn J."/>
            <person name="Lind A.E."/>
            <person name="van Eijk R."/>
            <person name="Schleper C."/>
            <person name="Guy L."/>
            <person name="Ettema T.J."/>
        </authorList>
    </citation>
    <scope>NUCLEOTIDE SEQUENCE</scope>
</reference>
<name>A0A0F9CXC7_9ZZZZ</name>
<sequence length="30" mass="3652">MQPLSEFIEQHFPHEYIQVEGKPETREHKS</sequence>
<accession>A0A0F9CXC7</accession>
<gene>
    <name evidence="2" type="ORF">LCGC14_2269430</name>
</gene>
<protein>
    <submittedName>
        <fullName evidence="2">Uncharacterized protein</fullName>
    </submittedName>
</protein>
<feature type="region of interest" description="Disordered" evidence="1">
    <location>
        <begin position="1"/>
        <end position="30"/>
    </location>
</feature>